<proteinExistence type="predicted"/>
<dbReference type="InterPro" id="IPR006634">
    <property type="entry name" value="TLC-dom"/>
</dbReference>
<gene>
    <name evidence="8" type="ORF">WJX73_002155</name>
</gene>
<accession>A0AAW1Q0N6</accession>
<dbReference type="Proteomes" id="UP001465755">
    <property type="component" value="Unassembled WGS sequence"/>
</dbReference>
<dbReference type="GO" id="GO:0046513">
    <property type="term" value="P:ceramide biosynthetic process"/>
    <property type="evidence" value="ECO:0007669"/>
    <property type="project" value="InterPro"/>
</dbReference>
<dbReference type="GO" id="GO:0005789">
    <property type="term" value="C:endoplasmic reticulum membrane"/>
    <property type="evidence" value="ECO:0007669"/>
    <property type="project" value="UniProtKB-SubCell"/>
</dbReference>
<keyword evidence="4 5" id="KW-0472">Membrane</keyword>
<keyword evidence="3 6" id="KW-1133">Transmembrane helix</keyword>
<feature type="transmembrane region" description="Helical" evidence="6">
    <location>
        <begin position="216"/>
        <end position="242"/>
    </location>
</feature>
<name>A0AAW1Q0N6_9CHLO</name>
<protein>
    <recommendedName>
        <fullName evidence="7">TLC domain-containing protein</fullName>
    </recommendedName>
</protein>
<dbReference type="EMBL" id="JALJOQ010000003">
    <property type="protein sequence ID" value="KAK9813659.1"/>
    <property type="molecule type" value="Genomic_DNA"/>
</dbReference>
<keyword evidence="2 5" id="KW-0812">Transmembrane</keyword>
<dbReference type="Pfam" id="PF03798">
    <property type="entry name" value="TRAM_LAG1_CLN8"/>
    <property type="match status" value="1"/>
</dbReference>
<comment type="caution">
    <text evidence="8">The sequence shown here is derived from an EMBL/GenBank/DDBJ whole genome shotgun (WGS) entry which is preliminary data.</text>
</comment>
<dbReference type="SMART" id="SM00724">
    <property type="entry name" value="TLC"/>
    <property type="match status" value="1"/>
</dbReference>
<evidence type="ECO:0000256" key="2">
    <source>
        <dbReference type="ARBA" id="ARBA00022692"/>
    </source>
</evidence>
<evidence type="ECO:0000256" key="6">
    <source>
        <dbReference type="SAM" id="Phobius"/>
    </source>
</evidence>
<dbReference type="InterPro" id="IPR016439">
    <property type="entry name" value="Lag1/Lac1-like"/>
</dbReference>
<keyword evidence="9" id="KW-1185">Reference proteome</keyword>
<dbReference type="PANTHER" id="PTHR12560">
    <property type="entry name" value="LONGEVITY ASSURANCE FACTOR 1 LAG1"/>
    <property type="match status" value="1"/>
</dbReference>
<feature type="transmembrane region" description="Helical" evidence="6">
    <location>
        <begin position="30"/>
        <end position="49"/>
    </location>
</feature>
<feature type="transmembrane region" description="Helical" evidence="6">
    <location>
        <begin position="263"/>
        <end position="286"/>
    </location>
</feature>
<dbReference type="PROSITE" id="PS50922">
    <property type="entry name" value="TLC"/>
    <property type="match status" value="1"/>
</dbReference>
<dbReference type="PANTHER" id="PTHR12560:SF0">
    <property type="entry name" value="LD18904P"/>
    <property type="match status" value="1"/>
</dbReference>
<dbReference type="AlphaFoldDB" id="A0AAW1Q0N6"/>
<evidence type="ECO:0000259" key="7">
    <source>
        <dbReference type="PROSITE" id="PS50922"/>
    </source>
</evidence>
<sequence length="594" mass="66475">MDGVLDLHRWHAVVLEATKNPVHLLDTTEGGYILGVLLAVVLPCVRFVLDRTIFGYLGRKCIYVKGKAPTKAQQFKVYKWKESSWKATAYTCLTLLAFLASYKERFFYDTRYFWIGCTQFPPCNYIVPRGVRLLYASELAFYLQAVPSLIWWEVRRKDFAENMIHHFATLGLIIYSYQVNFMKVGNMVFLCHDINDVFMESAKMAKYTDAKTAPNVIFGFFTLTWVLSRLVYFPLFVIRSVWSEPIEIVAKVYNINPHPHHEIFLFLLSVLFCLHLYWTVLISQILTRLACRTSAFRHLHSICAVNNRRQQLKKSCKTELQFQTEGLKRQLALVRGLQRLVHPQLAVASSVAQFFVPDVCHSQLGRKPESPGTTPSQLQGSIWDPDGFNSIAPSVKVTFSAPGNPPTIVYSVERPYHTIQGFDLTSACNFPKRTHSITTNQAIIGATQLSQGLMTIPIMYPSGPPAWALAPAPAVSSAQLAAEREPWMRVKVFLQEIPPGCSPMEAPLPVPSDHAPPQGLITAADLNSGAVLGTGMLDPTGEVVLPVNASHIHMYNGPAEYTYITATYSGDGYYAASSTACPDQNVRLSDLLVV</sequence>
<evidence type="ECO:0000313" key="8">
    <source>
        <dbReference type="EMBL" id="KAK9813659.1"/>
    </source>
</evidence>
<comment type="subcellular location">
    <subcellularLocation>
        <location evidence="1">Membrane</location>
        <topology evidence="1">Multi-pass membrane protein</topology>
    </subcellularLocation>
</comment>
<evidence type="ECO:0000256" key="1">
    <source>
        <dbReference type="ARBA" id="ARBA00004141"/>
    </source>
</evidence>
<organism evidence="8 9">
    <name type="scientific">Symbiochloris irregularis</name>
    <dbReference type="NCBI Taxonomy" id="706552"/>
    <lineage>
        <taxon>Eukaryota</taxon>
        <taxon>Viridiplantae</taxon>
        <taxon>Chlorophyta</taxon>
        <taxon>core chlorophytes</taxon>
        <taxon>Trebouxiophyceae</taxon>
        <taxon>Trebouxiales</taxon>
        <taxon>Trebouxiaceae</taxon>
        <taxon>Symbiochloris</taxon>
    </lineage>
</organism>
<evidence type="ECO:0000313" key="9">
    <source>
        <dbReference type="Proteomes" id="UP001465755"/>
    </source>
</evidence>
<reference evidence="8 9" key="1">
    <citation type="journal article" date="2024" name="Nat. Commun.">
        <title>Phylogenomics reveals the evolutionary origins of lichenization in chlorophyte algae.</title>
        <authorList>
            <person name="Puginier C."/>
            <person name="Libourel C."/>
            <person name="Otte J."/>
            <person name="Skaloud P."/>
            <person name="Haon M."/>
            <person name="Grisel S."/>
            <person name="Petersen M."/>
            <person name="Berrin J.G."/>
            <person name="Delaux P.M."/>
            <person name="Dal Grande F."/>
            <person name="Keller J."/>
        </authorList>
    </citation>
    <scope>NUCLEOTIDE SEQUENCE [LARGE SCALE GENOMIC DNA]</scope>
    <source>
        <strain evidence="8 9">SAG 2036</strain>
    </source>
</reference>
<evidence type="ECO:0000256" key="5">
    <source>
        <dbReference type="PROSITE-ProRule" id="PRU00205"/>
    </source>
</evidence>
<dbReference type="GO" id="GO:0050291">
    <property type="term" value="F:sphingosine N-acyltransferase activity"/>
    <property type="evidence" value="ECO:0007669"/>
    <property type="project" value="InterPro"/>
</dbReference>
<evidence type="ECO:0000256" key="3">
    <source>
        <dbReference type="ARBA" id="ARBA00022989"/>
    </source>
</evidence>
<evidence type="ECO:0000256" key="4">
    <source>
        <dbReference type="ARBA" id="ARBA00023136"/>
    </source>
</evidence>
<feature type="domain" description="TLC" evidence="7">
    <location>
        <begin position="78"/>
        <end position="291"/>
    </location>
</feature>